<evidence type="ECO:0000256" key="1">
    <source>
        <dbReference type="SAM" id="Phobius"/>
    </source>
</evidence>
<keyword evidence="1" id="KW-1133">Transmembrane helix</keyword>
<name>A0A0G0Y4S0_9BACT</name>
<reference evidence="2 3" key="1">
    <citation type="journal article" date="2015" name="Nature">
        <title>rRNA introns, odd ribosomes, and small enigmatic genomes across a large radiation of phyla.</title>
        <authorList>
            <person name="Brown C.T."/>
            <person name="Hug L.A."/>
            <person name="Thomas B.C."/>
            <person name="Sharon I."/>
            <person name="Castelle C.J."/>
            <person name="Singh A."/>
            <person name="Wilkins M.J."/>
            <person name="Williams K.H."/>
            <person name="Banfield J.F."/>
        </authorList>
    </citation>
    <scope>NUCLEOTIDE SEQUENCE [LARGE SCALE GENOMIC DNA]</scope>
</reference>
<accession>A0A0G0Y4S0</accession>
<evidence type="ECO:0000313" key="2">
    <source>
        <dbReference type="EMBL" id="KKS31744.1"/>
    </source>
</evidence>
<feature type="transmembrane region" description="Helical" evidence="1">
    <location>
        <begin position="20"/>
        <end position="40"/>
    </location>
</feature>
<proteinExistence type="predicted"/>
<protein>
    <submittedName>
        <fullName evidence="2">Uncharacterized protein</fullName>
    </submittedName>
</protein>
<gene>
    <name evidence="2" type="ORF">UU93_C0014G0006</name>
</gene>
<dbReference type="Proteomes" id="UP000034160">
    <property type="component" value="Unassembled WGS sequence"/>
</dbReference>
<dbReference type="STRING" id="1618356.UU93_C0014G0006"/>
<dbReference type="EMBL" id="LCCN01000014">
    <property type="protein sequence ID" value="KKS31744.1"/>
    <property type="molecule type" value="Genomic_DNA"/>
</dbReference>
<evidence type="ECO:0000313" key="3">
    <source>
        <dbReference type="Proteomes" id="UP000034160"/>
    </source>
</evidence>
<organism evidence="2 3">
    <name type="scientific">Candidatus Amesbacteria bacterium GW2011_GWA2_42_12</name>
    <dbReference type="NCBI Taxonomy" id="1618356"/>
    <lineage>
        <taxon>Bacteria</taxon>
        <taxon>Candidatus Amesiibacteriota</taxon>
    </lineage>
</organism>
<keyword evidence="1" id="KW-0472">Membrane</keyword>
<keyword evidence="1" id="KW-0812">Transmembrane</keyword>
<comment type="caution">
    <text evidence="2">The sequence shown here is derived from an EMBL/GenBank/DDBJ whole genome shotgun (WGS) entry which is preliminary data.</text>
</comment>
<sequence>MKNNDLTLVAQESAHHDAGFLPGLIFGAFAGVAGMFLFGTKKGQKTVERMKKTWKKVEPQVEKELEMAGHKLEKTGKPTLQALGEIVEYVVEGLGKDSSKRKHK</sequence>
<dbReference type="AlphaFoldDB" id="A0A0G0Y4S0"/>